<reference evidence="3" key="2">
    <citation type="submission" date="2025-08" db="UniProtKB">
        <authorList>
            <consortium name="Ensembl"/>
        </authorList>
    </citation>
    <scope>IDENTIFICATION</scope>
    <source>
        <strain evidence="3">Guanapo</strain>
    </source>
</reference>
<dbReference type="GeneTree" id="ENSGT00940000175761"/>
<dbReference type="SUPFAM" id="SSF47986">
    <property type="entry name" value="DEATH domain"/>
    <property type="match status" value="1"/>
</dbReference>
<reference evidence="3" key="3">
    <citation type="submission" date="2025-09" db="UniProtKB">
        <authorList>
            <consortium name="Ensembl"/>
        </authorList>
    </citation>
    <scope>IDENTIFICATION</scope>
    <source>
        <strain evidence="3">Guanapo</strain>
    </source>
</reference>
<dbReference type="GO" id="GO:0006915">
    <property type="term" value="P:apoptotic process"/>
    <property type="evidence" value="ECO:0007669"/>
    <property type="project" value="UniProtKB-KW"/>
</dbReference>
<accession>A0A3P9MYG6</accession>
<sequence>MSASSFYSVLLDISNMLKEENLEQLKFLVRDHIGKQKMERIKTGHQLFEILTERGQLGKDKADYLCQLLRQVQRDDLSEKLSNWEVQQEDPKYGLSYTERGKETWRAQFHFLSVLVRVDKNLFLITFSKKKNRHCAKDNTIFNKLIT</sequence>
<feature type="domain" description="DED" evidence="2">
    <location>
        <begin position="5"/>
        <end position="83"/>
    </location>
</feature>
<dbReference type="Pfam" id="PF01335">
    <property type="entry name" value="DED"/>
    <property type="match status" value="1"/>
</dbReference>
<keyword evidence="1" id="KW-0053">Apoptosis</keyword>
<dbReference type="Proteomes" id="UP000242638">
    <property type="component" value="Unassembled WGS sequence"/>
</dbReference>
<dbReference type="AlphaFoldDB" id="A0A3P9MYG6"/>
<dbReference type="PANTHER" id="PTHR48169">
    <property type="entry name" value="DED DOMAIN-CONTAINING PROTEIN"/>
    <property type="match status" value="1"/>
</dbReference>
<dbReference type="Bgee" id="ENSPREG00000001669">
    <property type="expression patterns" value="Expressed in caudal fin and 1 other cell type or tissue"/>
</dbReference>
<organism evidence="3 4">
    <name type="scientific">Poecilia reticulata</name>
    <name type="common">Guppy</name>
    <name type="synonym">Acanthophacelus reticulatus</name>
    <dbReference type="NCBI Taxonomy" id="8081"/>
    <lineage>
        <taxon>Eukaryota</taxon>
        <taxon>Metazoa</taxon>
        <taxon>Chordata</taxon>
        <taxon>Craniata</taxon>
        <taxon>Vertebrata</taxon>
        <taxon>Euteleostomi</taxon>
        <taxon>Actinopterygii</taxon>
        <taxon>Neopterygii</taxon>
        <taxon>Teleostei</taxon>
        <taxon>Neoteleostei</taxon>
        <taxon>Acanthomorphata</taxon>
        <taxon>Ovalentaria</taxon>
        <taxon>Atherinomorphae</taxon>
        <taxon>Cyprinodontiformes</taxon>
        <taxon>Poeciliidae</taxon>
        <taxon>Poeciliinae</taxon>
        <taxon>Poecilia</taxon>
    </lineage>
</organism>
<dbReference type="Ensembl" id="ENSPRET00000002322.1">
    <property type="protein sequence ID" value="ENSPREP00000002275.1"/>
    <property type="gene ID" value="ENSPREG00000001669.1"/>
</dbReference>
<dbReference type="CDD" id="cd08336">
    <property type="entry name" value="DED_FADD"/>
    <property type="match status" value="1"/>
</dbReference>
<proteinExistence type="predicted"/>
<dbReference type="PANTHER" id="PTHR48169:SF7">
    <property type="entry name" value="CASPASE 10"/>
    <property type="match status" value="1"/>
</dbReference>
<evidence type="ECO:0000259" key="2">
    <source>
        <dbReference type="PROSITE" id="PS50168"/>
    </source>
</evidence>
<dbReference type="PROSITE" id="PS50168">
    <property type="entry name" value="DED"/>
    <property type="match status" value="1"/>
</dbReference>
<name>A0A3P9MYG6_POERE</name>
<evidence type="ECO:0000313" key="3">
    <source>
        <dbReference type="Ensembl" id="ENSPREP00000002275.1"/>
    </source>
</evidence>
<dbReference type="Gene3D" id="1.10.533.10">
    <property type="entry name" value="Death Domain, Fas"/>
    <property type="match status" value="1"/>
</dbReference>
<dbReference type="InterPro" id="IPR001875">
    <property type="entry name" value="DED_dom"/>
</dbReference>
<dbReference type="SMART" id="SM00031">
    <property type="entry name" value="DED"/>
    <property type="match status" value="1"/>
</dbReference>
<dbReference type="GO" id="GO:0042981">
    <property type="term" value="P:regulation of apoptotic process"/>
    <property type="evidence" value="ECO:0007669"/>
    <property type="project" value="InterPro"/>
</dbReference>
<keyword evidence="4" id="KW-1185">Reference proteome</keyword>
<protein>
    <recommendedName>
        <fullName evidence="2">DED domain-containing protein</fullName>
    </recommendedName>
</protein>
<evidence type="ECO:0000256" key="1">
    <source>
        <dbReference type="ARBA" id="ARBA00022703"/>
    </source>
</evidence>
<dbReference type="InterPro" id="IPR011029">
    <property type="entry name" value="DEATH-like_dom_sf"/>
</dbReference>
<evidence type="ECO:0000313" key="4">
    <source>
        <dbReference type="Proteomes" id="UP000242638"/>
    </source>
</evidence>
<reference evidence="4" key="1">
    <citation type="submission" date="2013-11" db="EMBL/GenBank/DDBJ databases">
        <title>The genomic landscape of the Guanapo guppy.</title>
        <authorList>
            <person name="Kuenstner A."/>
            <person name="Dreyer C."/>
        </authorList>
    </citation>
    <scope>NUCLEOTIDE SEQUENCE</scope>
    <source>
        <strain evidence="4">Guanapo</strain>
    </source>
</reference>
<dbReference type="STRING" id="8081.ENSPREP00000002275"/>